<feature type="region of interest" description="Disordered" evidence="1">
    <location>
        <begin position="123"/>
        <end position="145"/>
    </location>
</feature>
<keyword evidence="5" id="KW-1185">Reference proteome</keyword>
<accession>C3JBQ6</accession>
<evidence type="ECO:0000256" key="2">
    <source>
        <dbReference type="SAM" id="Phobius"/>
    </source>
</evidence>
<evidence type="ECO:0000259" key="3">
    <source>
        <dbReference type="Pfam" id="PF10502"/>
    </source>
</evidence>
<dbReference type="GeneID" id="93366015"/>
<dbReference type="Pfam" id="PF10502">
    <property type="entry name" value="Peptidase_S26"/>
    <property type="match status" value="1"/>
</dbReference>
<sequence>MAPKERIKKKCPAWKYYALPLFSIILVVLLRLWVGFVYHVPKENEALGKYAGRYHLMVRIGSPKRGELVLVILENKGKKSDTHKQPLLVAGLPGDTIESYAGAIYVNGKSWYPSHDQQQRSSASKSIASSHLLSPPSPDSDSSDSTYYRLVLRPNEFWLLTYSIRNTMDSRHYGPIHRNRLYGIQAL</sequence>
<evidence type="ECO:0000313" key="5">
    <source>
        <dbReference type="Proteomes" id="UP000004295"/>
    </source>
</evidence>
<dbReference type="GO" id="GO:0006465">
    <property type="term" value="P:signal peptide processing"/>
    <property type="evidence" value="ECO:0007669"/>
    <property type="project" value="InterPro"/>
</dbReference>
<gene>
    <name evidence="4" type="ORF">POREN0001_1791</name>
</gene>
<evidence type="ECO:0000313" key="4">
    <source>
        <dbReference type="EMBL" id="EEN82313.1"/>
    </source>
</evidence>
<reference evidence="4 5" key="1">
    <citation type="submission" date="2009-04" db="EMBL/GenBank/DDBJ databases">
        <authorList>
            <person name="Sebastian Y."/>
            <person name="Madupu R."/>
            <person name="Durkin A.S."/>
            <person name="Torralba M."/>
            <person name="Methe B."/>
            <person name="Sutton G.G."/>
            <person name="Strausberg R.L."/>
            <person name="Nelson K.E."/>
        </authorList>
    </citation>
    <scope>NUCLEOTIDE SEQUENCE [LARGE SCALE GENOMIC DNA]</scope>
    <source>
        <strain evidence="5">ATCC 35406 / BCRC 14492 / JCM 8526 / NCTC 13058 / HG 370</strain>
    </source>
</reference>
<evidence type="ECO:0000256" key="1">
    <source>
        <dbReference type="SAM" id="MobiDB-lite"/>
    </source>
</evidence>
<dbReference type="InterPro" id="IPR036286">
    <property type="entry name" value="LexA/Signal_pep-like_sf"/>
</dbReference>
<feature type="transmembrane region" description="Helical" evidence="2">
    <location>
        <begin position="16"/>
        <end position="38"/>
    </location>
</feature>
<protein>
    <recommendedName>
        <fullName evidence="3">Peptidase S26 domain-containing protein</fullName>
    </recommendedName>
</protein>
<dbReference type="GO" id="GO:0004252">
    <property type="term" value="F:serine-type endopeptidase activity"/>
    <property type="evidence" value="ECO:0007669"/>
    <property type="project" value="InterPro"/>
</dbReference>
<dbReference type="AlphaFoldDB" id="C3JBQ6"/>
<feature type="domain" description="Peptidase S26" evidence="3">
    <location>
        <begin position="19"/>
        <end position="183"/>
    </location>
</feature>
<name>C3JBQ6_POREA</name>
<dbReference type="Gene3D" id="2.10.109.10">
    <property type="entry name" value="Umud Fragment, subunit A"/>
    <property type="match status" value="1"/>
</dbReference>
<dbReference type="SUPFAM" id="SSF51306">
    <property type="entry name" value="LexA/Signal peptidase"/>
    <property type="match status" value="1"/>
</dbReference>
<proteinExistence type="predicted"/>
<dbReference type="InterPro" id="IPR019533">
    <property type="entry name" value="Peptidase_S26"/>
</dbReference>
<dbReference type="EMBL" id="ACNN01000026">
    <property type="protein sequence ID" value="EEN82313.1"/>
    <property type="molecule type" value="Genomic_DNA"/>
</dbReference>
<dbReference type="Proteomes" id="UP000004295">
    <property type="component" value="Unassembled WGS sequence"/>
</dbReference>
<comment type="caution">
    <text evidence="4">The sequence shown here is derived from an EMBL/GenBank/DDBJ whole genome shotgun (WGS) entry which is preliminary data.</text>
</comment>
<keyword evidence="2" id="KW-0472">Membrane</keyword>
<organism evidence="4 5">
    <name type="scientific">Porphyromonas endodontalis (strain ATCC 35406 / DSM 24491 / JCM 8526 / CCUG 16442 / BCRC 14492 / NCTC 13058 / HG 370)</name>
    <name type="common">Bacteroides endodontalis</name>
    <dbReference type="NCBI Taxonomy" id="553175"/>
    <lineage>
        <taxon>Bacteria</taxon>
        <taxon>Pseudomonadati</taxon>
        <taxon>Bacteroidota</taxon>
        <taxon>Bacteroidia</taxon>
        <taxon>Bacteroidales</taxon>
        <taxon>Porphyromonadaceae</taxon>
        <taxon>Porphyromonas</taxon>
    </lineage>
</organism>
<keyword evidence="2" id="KW-0812">Transmembrane</keyword>
<dbReference type="RefSeq" id="WP_004334065.1">
    <property type="nucleotide sequence ID" value="NZ_ACNN01000026.1"/>
</dbReference>
<keyword evidence="2" id="KW-1133">Transmembrane helix</keyword>
<dbReference type="STRING" id="553175.POREN0001_1791"/>